<comment type="caution">
    <text evidence="1">The sequence shown here is derived from an EMBL/GenBank/DDBJ whole genome shotgun (WGS) entry which is preliminary data.</text>
</comment>
<organism evidence="1 2">
    <name type="scientific">Siccirubricoccus deserti</name>
    <dbReference type="NCBI Taxonomy" id="2013562"/>
    <lineage>
        <taxon>Bacteria</taxon>
        <taxon>Pseudomonadati</taxon>
        <taxon>Pseudomonadota</taxon>
        <taxon>Alphaproteobacteria</taxon>
        <taxon>Acetobacterales</taxon>
        <taxon>Roseomonadaceae</taxon>
        <taxon>Siccirubricoccus</taxon>
    </lineage>
</organism>
<evidence type="ECO:0000313" key="2">
    <source>
        <dbReference type="Proteomes" id="UP000600101"/>
    </source>
</evidence>
<accession>A0A9X0R3Z6</accession>
<dbReference type="EMBL" id="JACOMF010000037">
    <property type="protein sequence ID" value="MBC4017897.1"/>
    <property type="molecule type" value="Genomic_DNA"/>
</dbReference>
<dbReference type="Gene3D" id="1.10.287.500">
    <property type="entry name" value="Helix hairpin bin"/>
    <property type="match status" value="1"/>
</dbReference>
<keyword evidence="2" id="KW-1185">Reference proteome</keyword>
<reference evidence="1" key="1">
    <citation type="submission" date="2020-08" db="EMBL/GenBank/DDBJ databases">
        <authorList>
            <person name="Hu Y."/>
            <person name="Nguyen S.V."/>
            <person name="Li F."/>
            <person name="Fanning S."/>
        </authorList>
    </citation>
    <scope>NUCLEOTIDE SEQUENCE</scope>
    <source>
        <strain evidence="1">SYSU D8009</strain>
    </source>
</reference>
<protein>
    <recommendedName>
        <fullName evidence="3">Chemotaxis protein CheZ</fullName>
    </recommendedName>
</protein>
<dbReference type="AlphaFoldDB" id="A0A9X0R3Z6"/>
<dbReference type="SUPFAM" id="SSF75708">
    <property type="entry name" value="Chemotaxis phosphatase CheZ"/>
    <property type="match status" value="1"/>
</dbReference>
<sequence>MLLETSTTLPESLRAGLRSELAPMFAELRGFIDRRIAELSAEVAATVQIVDFSEANLSGQLGRIHEQIATLVANPASTTRNSGIELEAVVQTTEAAANTIMEAAEAIQDWISRDTKDPEALKLLSEKVNSIFEACSFQDVTGQRIRRAIQHLQQVESMLEGMVPAIVPAPEAARLEVKAVLHTVDAAAQAGPDLDQDDIDRLLGG</sequence>
<evidence type="ECO:0008006" key="3">
    <source>
        <dbReference type="Google" id="ProtNLM"/>
    </source>
</evidence>
<gene>
    <name evidence="1" type="ORF">H7965_21570</name>
</gene>
<evidence type="ECO:0000313" key="1">
    <source>
        <dbReference type="EMBL" id="MBC4017897.1"/>
    </source>
</evidence>
<name>A0A9X0R3Z6_9PROT</name>
<dbReference type="Proteomes" id="UP000600101">
    <property type="component" value="Unassembled WGS sequence"/>
</dbReference>
<proteinExistence type="predicted"/>
<dbReference type="RefSeq" id="WP_186772653.1">
    <property type="nucleotide sequence ID" value="NZ_JACOMF010000037.1"/>
</dbReference>